<evidence type="ECO:0000256" key="3">
    <source>
        <dbReference type="ARBA" id="ARBA00022842"/>
    </source>
</evidence>
<feature type="domain" description="Hflx-type G" evidence="8">
    <location>
        <begin position="208"/>
        <end position="377"/>
    </location>
</feature>
<dbReference type="InterPro" id="IPR032305">
    <property type="entry name" value="GTP-bd_M"/>
</dbReference>
<dbReference type="CDD" id="cd01878">
    <property type="entry name" value="HflX"/>
    <property type="match status" value="1"/>
</dbReference>
<keyword evidence="5" id="KW-0963">Cytoplasm</keyword>
<dbReference type="PANTHER" id="PTHR10229:SF0">
    <property type="entry name" value="GTP-BINDING PROTEIN 6-RELATED"/>
    <property type="match status" value="1"/>
</dbReference>
<dbReference type="HAMAP" id="MF_00900">
    <property type="entry name" value="GTPase_HflX"/>
    <property type="match status" value="1"/>
</dbReference>
<dbReference type="Gene3D" id="6.10.250.2860">
    <property type="match status" value="1"/>
</dbReference>
<dbReference type="OrthoDB" id="9812272at2"/>
<dbReference type="GO" id="GO:0043022">
    <property type="term" value="F:ribosome binding"/>
    <property type="evidence" value="ECO:0007669"/>
    <property type="project" value="TreeGrafter"/>
</dbReference>
<dbReference type="Pfam" id="PF13167">
    <property type="entry name" value="GTP-bdg_N"/>
    <property type="match status" value="1"/>
</dbReference>
<accession>A0A5C6S617</accession>
<dbReference type="NCBIfam" id="TIGR03156">
    <property type="entry name" value="GTP_HflX"/>
    <property type="match status" value="1"/>
</dbReference>
<comment type="subcellular location">
    <subcellularLocation>
        <location evidence="5">Cytoplasm</location>
    </subcellularLocation>
    <text evidence="5">May associate with membranes.</text>
</comment>
<dbReference type="SUPFAM" id="SSF52540">
    <property type="entry name" value="P-loop containing nucleoside triphosphate hydrolases"/>
    <property type="match status" value="1"/>
</dbReference>
<dbReference type="GO" id="GO:0003924">
    <property type="term" value="F:GTPase activity"/>
    <property type="evidence" value="ECO:0007669"/>
    <property type="project" value="UniProtKB-UniRule"/>
</dbReference>
<dbReference type="Pfam" id="PF16360">
    <property type="entry name" value="GTP-bdg_M"/>
    <property type="match status" value="1"/>
</dbReference>
<name>A0A5C6S617_9RHOB</name>
<dbReference type="InterPro" id="IPR045498">
    <property type="entry name" value="HflX_C"/>
</dbReference>
<comment type="cofactor">
    <cofactor evidence="7">
        <name>Mg(2+)</name>
        <dbReference type="ChEBI" id="CHEBI:18420"/>
    </cofactor>
</comment>
<comment type="function">
    <text evidence="5">GTPase that associates with the 50S ribosomal subunit and may have a role during protein synthesis or ribosome biogenesis.</text>
</comment>
<evidence type="ECO:0000256" key="5">
    <source>
        <dbReference type="HAMAP-Rule" id="MF_00900"/>
    </source>
</evidence>
<reference evidence="9 10" key="1">
    <citation type="submission" date="2019-08" db="EMBL/GenBank/DDBJ databases">
        <authorList>
            <person name="Ye J."/>
        </authorList>
    </citation>
    <scope>NUCLEOTIDE SEQUENCE [LARGE SCALE GENOMIC DNA]</scope>
    <source>
        <strain evidence="9 10">TK008</strain>
    </source>
</reference>
<feature type="binding site" evidence="6">
    <location>
        <begin position="328"/>
        <end position="331"/>
    </location>
    <ligand>
        <name>GTP</name>
        <dbReference type="ChEBI" id="CHEBI:37565"/>
    </ligand>
</feature>
<dbReference type="InterPro" id="IPR025121">
    <property type="entry name" value="GTPase_HflX_N"/>
</dbReference>
<feature type="binding site" evidence="6">
    <location>
        <begin position="355"/>
        <end position="357"/>
    </location>
    <ligand>
        <name>GTP</name>
        <dbReference type="ChEBI" id="CHEBI:37565"/>
    </ligand>
</feature>
<dbReference type="FunFam" id="3.40.50.300:FF:000886">
    <property type="entry name" value="Putative GTP-binding protein 6"/>
    <property type="match status" value="1"/>
</dbReference>
<dbReference type="Gene3D" id="3.40.50.300">
    <property type="entry name" value="P-loop containing nucleotide triphosphate hydrolases"/>
    <property type="match status" value="1"/>
</dbReference>
<organism evidence="9 10">
    <name type="scientific">Paracoccus aurantiacus</name>
    <dbReference type="NCBI Taxonomy" id="2599412"/>
    <lineage>
        <taxon>Bacteria</taxon>
        <taxon>Pseudomonadati</taxon>
        <taxon>Pseudomonadota</taxon>
        <taxon>Alphaproteobacteria</taxon>
        <taxon>Rhodobacterales</taxon>
        <taxon>Paracoccaceae</taxon>
        <taxon>Paracoccus</taxon>
    </lineage>
</organism>
<keyword evidence="1 7" id="KW-0479">Metal-binding</keyword>
<comment type="subunit">
    <text evidence="5">Monomer. Associates with the 50S ribosomal subunit.</text>
</comment>
<keyword evidence="3 7" id="KW-0460">Magnesium</keyword>
<comment type="caution">
    <text evidence="9">The sequence shown here is derived from an EMBL/GenBank/DDBJ whole genome shotgun (WGS) entry which is preliminary data.</text>
</comment>
<dbReference type="Gene3D" id="3.40.50.11060">
    <property type="entry name" value="GTPase HflX, N-terminal domain"/>
    <property type="match status" value="1"/>
</dbReference>
<dbReference type="InterPro" id="IPR042108">
    <property type="entry name" value="GTPase_HflX_N_sf"/>
</dbReference>
<dbReference type="EMBL" id="VOPL01000002">
    <property type="protein sequence ID" value="TXB69855.1"/>
    <property type="molecule type" value="Genomic_DNA"/>
</dbReference>
<dbReference type="InterPro" id="IPR030394">
    <property type="entry name" value="G_HFLX_dom"/>
</dbReference>
<dbReference type="GO" id="GO:0005737">
    <property type="term" value="C:cytoplasm"/>
    <property type="evidence" value="ECO:0007669"/>
    <property type="project" value="UniProtKB-SubCell"/>
</dbReference>
<evidence type="ECO:0000256" key="2">
    <source>
        <dbReference type="ARBA" id="ARBA00022741"/>
    </source>
</evidence>
<dbReference type="Pfam" id="PF01926">
    <property type="entry name" value="MMR_HSR1"/>
    <property type="match status" value="1"/>
</dbReference>
<dbReference type="GO" id="GO:0046872">
    <property type="term" value="F:metal ion binding"/>
    <property type="evidence" value="ECO:0007669"/>
    <property type="project" value="UniProtKB-KW"/>
</dbReference>
<feature type="binding site" evidence="6">
    <location>
        <begin position="239"/>
        <end position="243"/>
    </location>
    <ligand>
        <name>GTP</name>
        <dbReference type="ChEBI" id="CHEBI:37565"/>
    </ligand>
</feature>
<dbReference type="InterPro" id="IPR006073">
    <property type="entry name" value="GTP-bd"/>
</dbReference>
<comment type="similarity">
    <text evidence="5">Belongs to the TRAFAC class OBG-HflX-like GTPase superfamily. HflX GTPase family.</text>
</comment>
<feature type="binding site" evidence="6">
    <location>
        <begin position="261"/>
        <end position="264"/>
    </location>
    <ligand>
        <name>GTP</name>
        <dbReference type="ChEBI" id="CHEBI:37565"/>
    </ligand>
</feature>
<dbReference type="InterPro" id="IPR027417">
    <property type="entry name" value="P-loop_NTPase"/>
</dbReference>
<feature type="binding site" evidence="7">
    <location>
        <position position="221"/>
    </location>
    <ligand>
        <name>Mg(2+)</name>
        <dbReference type="ChEBI" id="CHEBI:18420"/>
    </ligand>
</feature>
<dbReference type="GO" id="GO:0005525">
    <property type="term" value="F:GTP binding"/>
    <property type="evidence" value="ECO:0007669"/>
    <property type="project" value="UniProtKB-UniRule"/>
</dbReference>
<evidence type="ECO:0000313" key="9">
    <source>
        <dbReference type="EMBL" id="TXB69855.1"/>
    </source>
</evidence>
<dbReference type="RefSeq" id="WP_147097145.1">
    <property type="nucleotide sequence ID" value="NZ_JBHUFH010000001.1"/>
</dbReference>
<keyword evidence="4 5" id="KW-0342">GTP-binding</keyword>
<gene>
    <name evidence="5 9" type="primary">hflX</name>
    <name evidence="9" type="ORF">FQV27_07000</name>
</gene>
<dbReference type="PROSITE" id="PS51705">
    <property type="entry name" value="G_HFLX"/>
    <property type="match status" value="1"/>
</dbReference>
<evidence type="ECO:0000256" key="4">
    <source>
        <dbReference type="ARBA" id="ARBA00023134"/>
    </source>
</evidence>
<keyword evidence="2 5" id="KW-0547">Nucleotide-binding</keyword>
<evidence type="ECO:0000313" key="10">
    <source>
        <dbReference type="Proteomes" id="UP000321562"/>
    </source>
</evidence>
<dbReference type="PIRSF" id="PIRSF006809">
    <property type="entry name" value="GTP-binding_hflX_prd"/>
    <property type="match status" value="1"/>
</dbReference>
<dbReference type="PANTHER" id="PTHR10229">
    <property type="entry name" value="GTP-BINDING PROTEIN HFLX"/>
    <property type="match status" value="1"/>
</dbReference>
<dbReference type="InterPro" id="IPR016496">
    <property type="entry name" value="GTPase_HflX"/>
</dbReference>
<evidence type="ECO:0000256" key="1">
    <source>
        <dbReference type="ARBA" id="ARBA00022723"/>
    </source>
</evidence>
<dbReference type="PRINTS" id="PR00326">
    <property type="entry name" value="GTP1OBG"/>
</dbReference>
<protein>
    <recommendedName>
        <fullName evidence="5">GTPase HflX</fullName>
    </recommendedName>
    <alternativeName>
        <fullName evidence="5">GTP-binding protein HflX</fullName>
    </alternativeName>
</protein>
<evidence type="ECO:0000259" key="8">
    <source>
        <dbReference type="PROSITE" id="PS51705"/>
    </source>
</evidence>
<sequence>MADSYVTERAPTRAYVIHPDIDGSGGNRRIPENALEEAVALAHALPGVDITGGQVVRLRKPSPGQLFSSGKLKEVGAALEAAEAELVLIDGPVTPVQQRNLEKAWNVKILDRTGLILEIFADRARTREGVLQVELAALSYQRTRLVRAWTHLERQRGGLGFVGGPGETQIEADRRAIDEQMTRLRRQLDRVVKTRTLHRAARAKVPYPIVALVGYTNAGKSTLFNRLTGAEVLAKDMLFATLDPTMRAIRLPGGRDIILSDTVGFISDLPHELVAAFRATLEEVLEADLILHVRDISHPETEEQAADVAEILESLGVDEDVALIEVWNKIDALSDATRAALRNTDRRTEGVQAISALSGEGIDDLTAAIDAALAAVLAEPKELAELHLDFGDGRRRAWLHEAGVVEKEELAENGLHLRVNWTARQRAAFEAL</sequence>
<evidence type="ECO:0000256" key="6">
    <source>
        <dbReference type="PIRSR" id="PIRSR006809-1"/>
    </source>
</evidence>
<dbReference type="Pfam" id="PF19275">
    <property type="entry name" value="HflX_C"/>
    <property type="match status" value="1"/>
</dbReference>
<proteinExistence type="inferred from homology"/>
<dbReference type="AlphaFoldDB" id="A0A5C6S617"/>
<feature type="binding site" evidence="7">
    <location>
        <position position="241"/>
    </location>
    <ligand>
        <name>Mg(2+)</name>
        <dbReference type="ChEBI" id="CHEBI:18420"/>
    </ligand>
</feature>
<feature type="binding site" evidence="6">
    <location>
        <begin position="214"/>
        <end position="221"/>
    </location>
    <ligand>
        <name>GTP</name>
        <dbReference type="ChEBI" id="CHEBI:37565"/>
    </ligand>
</feature>
<dbReference type="Proteomes" id="UP000321562">
    <property type="component" value="Unassembled WGS sequence"/>
</dbReference>
<evidence type="ECO:0000256" key="7">
    <source>
        <dbReference type="PIRSR" id="PIRSR006809-2"/>
    </source>
</evidence>
<keyword evidence="10" id="KW-1185">Reference proteome</keyword>